<dbReference type="Gene3D" id="3.10.350.10">
    <property type="entry name" value="LysM domain"/>
    <property type="match status" value="3"/>
</dbReference>
<dbReference type="SUPFAM" id="SSF54106">
    <property type="entry name" value="LysM domain"/>
    <property type="match status" value="3"/>
</dbReference>
<feature type="domain" description="LysM" evidence="2">
    <location>
        <begin position="344"/>
        <end position="387"/>
    </location>
</feature>
<sequence>MVLLTACQSLQPEPATPTPPEAIVIDHETASELIDQNPWEYFTDYGSPYTCLYSETESSANEPLWATPPTVWTRIRLGFQMDYAIQQKRLDAEFNWYQRNPAYMARVSERSRRYIYHVTERLEQEGLPLELALLPIVESAYDPFAYSHGRASGMWQFIPGTGKMFKLEQTWWYDGRRDIIDSTEAAIQYLDKLNKYYEGDWLLALAAYNAGQGNVNKAIRKNKKRGKATDFWSLDLPRETRSYVPKLLALAKLVDNPQRYGCTLFPVPNSPYFAQVDTQSQIDLAQAATMAGIDINELYRLNPGFNRWATSPKGPHRLLVPMANAKLFQQQIAQLPPEQRLHWQRYTVKNGDSLLLLAKRFNTGVDTIKSINNIHGNMIRAGQSLMIPTASKDGKHYALSAEQRLATIHKKRTGGSNSQQIFHTVKNGDSLWTIARRYDVTVKKLAHWNGIAPRDMLKPGQKLSLWIKKPVKAQASGQRDAIVRKVGYKVRNGDSLARIANKFNVRVNDIVKWNAVNPKKYLQPGQRLTLYVDVTNGVN</sequence>
<evidence type="ECO:0000313" key="3">
    <source>
        <dbReference type="EMBL" id="ARN76488.1"/>
    </source>
</evidence>
<keyword evidence="4" id="KW-1185">Reference proteome</keyword>
<dbReference type="CDD" id="cd16894">
    <property type="entry name" value="MltD-like"/>
    <property type="match status" value="1"/>
</dbReference>
<dbReference type="AlphaFoldDB" id="A0A1X9NEM6"/>
<dbReference type="PROSITE" id="PS00922">
    <property type="entry name" value="TRANSGLYCOSYLASE"/>
    <property type="match status" value="1"/>
</dbReference>
<dbReference type="PROSITE" id="PS51782">
    <property type="entry name" value="LYSM"/>
    <property type="match status" value="3"/>
</dbReference>
<organism evidence="3 4">
    <name type="scientific">Oceanicoccus sagamiensis</name>
    <dbReference type="NCBI Taxonomy" id="716816"/>
    <lineage>
        <taxon>Bacteria</taxon>
        <taxon>Pseudomonadati</taxon>
        <taxon>Pseudomonadota</taxon>
        <taxon>Gammaproteobacteria</taxon>
        <taxon>Cellvibrionales</taxon>
        <taxon>Spongiibacteraceae</taxon>
        <taxon>Oceanicoccus</taxon>
    </lineage>
</organism>
<dbReference type="KEGG" id="osg:BST96_18155"/>
<dbReference type="GO" id="GO:0008932">
    <property type="term" value="F:lytic endotransglycosylase activity"/>
    <property type="evidence" value="ECO:0007669"/>
    <property type="project" value="TreeGrafter"/>
</dbReference>
<name>A0A1X9NEM6_9GAMM</name>
<dbReference type="STRING" id="716816.BST96_18155"/>
<comment type="similarity">
    <text evidence="1">Belongs to the transglycosylase Slt family.</text>
</comment>
<dbReference type="InterPro" id="IPR008258">
    <property type="entry name" value="Transglycosylase_SLT_dom_1"/>
</dbReference>
<dbReference type="InterPro" id="IPR023346">
    <property type="entry name" value="Lysozyme-like_dom_sf"/>
</dbReference>
<dbReference type="Pfam" id="PF01476">
    <property type="entry name" value="LysM"/>
    <property type="match status" value="3"/>
</dbReference>
<evidence type="ECO:0000256" key="1">
    <source>
        <dbReference type="ARBA" id="ARBA00007734"/>
    </source>
</evidence>
<evidence type="ECO:0000313" key="4">
    <source>
        <dbReference type="Proteomes" id="UP000193450"/>
    </source>
</evidence>
<dbReference type="InterPro" id="IPR000189">
    <property type="entry name" value="Transglyc_AS"/>
</dbReference>
<dbReference type="InterPro" id="IPR018392">
    <property type="entry name" value="LysM"/>
</dbReference>
<feature type="domain" description="LysM" evidence="2">
    <location>
        <begin position="421"/>
        <end position="465"/>
    </location>
</feature>
<dbReference type="InterPro" id="IPR036779">
    <property type="entry name" value="LysM_dom_sf"/>
</dbReference>
<dbReference type="PANTHER" id="PTHR33734">
    <property type="entry name" value="LYSM DOMAIN-CONTAINING GPI-ANCHORED PROTEIN 2"/>
    <property type="match status" value="1"/>
</dbReference>
<dbReference type="Proteomes" id="UP000193450">
    <property type="component" value="Chromosome"/>
</dbReference>
<proteinExistence type="inferred from homology"/>
<feature type="domain" description="LysM" evidence="2">
    <location>
        <begin position="486"/>
        <end position="530"/>
    </location>
</feature>
<dbReference type="Pfam" id="PF01464">
    <property type="entry name" value="SLT"/>
    <property type="match status" value="1"/>
</dbReference>
<dbReference type="CDD" id="cd00118">
    <property type="entry name" value="LysM"/>
    <property type="match status" value="3"/>
</dbReference>
<dbReference type="GO" id="GO:0000270">
    <property type="term" value="P:peptidoglycan metabolic process"/>
    <property type="evidence" value="ECO:0007669"/>
    <property type="project" value="InterPro"/>
</dbReference>
<evidence type="ECO:0000259" key="2">
    <source>
        <dbReference type="PROSITE" id="PS51782"/>
    </source>
</evidence>
<accession>A0A1X9NEM6</accession>
<dbReference type="Gene3D" id="1.10.530.10">
    <property type="match status" value="1"/>
</dbReference>
<dbReference type="EMBL" id="CP019343">
    <property type="protein sequence ID" value="ARN76488.1"/>
    <property type="molecule type" value="Genomic_DNA"/>
</dbReference>
<dbReference type="GO" id="GO:0016020">
    <property type="term" value="C:membrane"/>
    <property type="evidence" value="ECO:0007669"/>
    <property type="project" value="InterPro"/>
</dbReference>
<dbReference type="SUPFAM" id="SSF53955">
    <property type="entry name" value="Lysozyme-like"/>
    <property type="match status" value="1"/>
</dbReference>
<dbReference type="PANTHER" id="PTHR33734:SF22">
    <property type="entry name" value="MEMBRANE-BOUND LYTIC MUREIN TRANSGLYCOSYLASE D"/>
    <property type="match status" value="1"/>
</dbReference>
<gene>
    <name evidence="3" type="ORF">BST96_18155</name>
</gene>
<dbReference type="SMART" id="SM00257">
    <property type="entry name" value="LysM"/>
    <property type="match status" value="3"/>
</dbReference>
<reference evidence="3 4" key="1">
    <citation type="submission" date="2016-11" db="EMBL/GenBank/DDBJ databases">
        <title>Trade-off between light-utilization and light-protection in marine flavobacteria.</title>
        <authorList>
            <person name="Kumagai Y."/>
        </authorList>
    </citation>
    <scope>NUCLEOTIDE SEQUENCE [LARGE SCALE GENOMIC DNA]</scope>
    <source>
        <strain evidence="3 4">NBRC 107125</strain>
    </source>
</reference>
<protein>
    <submittedName>
        <fullName evidence="3">Lytic transglycosylase</fullName>
    </submittedName>
</protein>